<proteinExistence type="predicted"/>
<keyword evidence="2" id="KW-1185">Reference proteome</keyword>
<name>A0A1H5VG57_9ACTN</name>
<gene>
    <name evidence="1" type="ORF">SAMN05216223_102263</name>
</gene>
<evidence type="ECO:0008006" key="3">
    <source>
        <dbReference type="Google" id="ProtNLM"/>
    </source>
</evidence>
<sequence length="241" mass="25315">MRREPAVKETCAPRRSGIALAAALVALGASLVTGCGAKKSPQPGPHETAVSIQNICDHSLDAKGVAALRLIRGESRLEIALRADQQTVKQVATALSDDLSGDTAQQEHFLCSLSKVGGLVPSGLDIQFQWSQQKPGDHDLESAADVTVFDLAYGALSFDNGTYLGFTCPLPGALAAKSRKWYIDAHASTTGLDAVGRTEKREAAVRLLYSPAVKVAAALGCQGSDLPPTLGTLKPLPMKKK</sequence>
<dbReference type="AlphaFoldDB" id="A0A1H5VG57"/>
<evidence type="ECO:0000313" key="1">
    <source>
        <dbReference type="EMBL" id="SEF85497.1"/>
    </source>
</evidence>
<accession>A0A1H5VG57</accession>
<evidence type="ECO:0000313" key="2">
    <source>
        <dbReference type="Proteomes" id="UP000236754"/>
    </source>
</evidence>
<reference evidence="1 2" key="1">
    <citation type="submission" date="2016-10" db="EMBL/GenBank/DDBJ databases">
        <authorList>
            <person name="de Groot N.N."/>
        </authorList>
    </citation>
    <scope>NUCLEOTIDE SEQUENCE [LARGE SCALE GENOMIC DNA]</scope>
    <source>
        <strain evidence="1 2">CGMCC 4.2023</strain>
    </source>
</reference>
<organism evidence="1 2">
    <name type="scientific">Actinacidiphila yanglinensis</name>
    <dbReference type="NCBI Taxonomy" id="310779"/>
    <lineage>
        <taxon>Bacteria</taxon>
        <taxon>Bacillati</taxon>
        <taxon>Actinomycetota</taxon>
        <taxon>Actinomycetes</taxon>
        <taxon>Kitasatosporales</taxon>
        <taxon>Streptomycetaceae</taxon>
        <taxon>Actinacidiphila</taxon>
    </lineage>
</organism>
<dbReference type="Proteomes" id="UP000236754">
    <property type="component" value="Unassembled WGS sequence"/>
</dbReference>
<protein>
    <recommendedName>
        <fullName evidence="3">Lipoprotein</fullName>
    </recommendedName>
</protein>
<dbReference type="PROSITE" id="PS51257">
    <property type="entry name" value="PROKAR_LIPOPROTEIN"/>
    <property type="match status" value="1"/>
</dbReference>
<dbReference type="EMBL" id="FNVU01000002">
    <property type="protein sequence ID" value="SEF85497.1"/>
    <property type="molecule type" value="Genomic_DNA"/>
</dbReference>